<evidence type="ECO:0000313" key="6">
    <source>
        <dbReference type="Proteomes" id="UP001500665"/>
    </source>
</evidence>
<evidence type="ECO:0000256" key="2">
    <source>
        <dbReference type="ARBA" id="ARBA00022630"/>
    </source>
</evidence>
<dbReference type="InterPro" id="IPR051209">
    <property type="entry name" value="FAD-bind_Monooxygenase_sf"/>
</dbReference>
<dbReference type="Pfam" id="PF00743">
    <property type="entry name" value="FMO-like"/>
    <property type="match status" value="1"/>
</dbReference>
<keyword evidence="3" id="KW-0274">FAD</keyword>
<accession>A0ABP4BY77</accession>
<dbReference type="PANTHER" id="PTHR42877:SF4">
    <property type="entry name" value="FAD_NAD(P)-BINDING DOMAIN-CONTAINING PROTEIN-RELATED"/>
    <property type="match status" value="1"/>
</dbReference>
<dbReference type="PANTHER" id="PTHR42877">
    <property type="entry name" value="L-ORNITHINE N(5)-MONOOXYGENASE-RELATED"/>
    <property type="match status" value="1"/>
</dbReference>
<keyword evidence="2" id="KW-0285">Flavoprotein</keyword>
<sequence length="653" mass="72264">MTSNPHRLIDLRVAPRRLPADELERALDAADTPLLLLCLVQVTGDVSLLDRFGPRLRYEQTGRKGDSRAHPVGRLPEEDLAELRKLLIEALTREPDGEYLQVPDDALFHRMIRMATGADVGEEFVGIIREQAGFEPSRHIVGLPADPPAGFKVAVLGAGMTGIAAAIACADNGFPYEIFERGDDIGGTWRINTYPGLAVDTPSIYYSFSFEQEANWSRQYPVGGEYQDYLQRVVDKYGLRPNIRFGTEIRSLAWDDAAQEWEITCSTADGGTVASRANAVITATGFLNSPKYPDLPGREAFAGPSVHTAAWDHSLDLAGKRVGVIGAGATSVQVVDAIIGDVAHLTLFQRQPHWVLPNTLGEGLVPERERWLKEHLPFYGRWLRAKNYWFVSDVLYPNVRADEEWMAAHPLSISEANDRVLQICLGHLEASFGHDPELLRKMTPDFPVHGKRIVRDPGGYYAALASDKADVVTDRLARVVPQGIETADGTLVELDVIIYATGFTLEFLSPVEIVGRGGVRLDDQWAGGTDPRSYLGGTVPNFPNLFVTSGPNSSSGHGGGHNYMTEVVVHYITECLRLLAVRGARSIEVTREAQDEFVAAVDAQMEGSIWRNSANAHTYYRNASGRVMLPNPWRMVDYWRMSRTPDESKFIIR</sequence>
<evidence type="ECO:0000256" key="4">
    <source>
        <dbReference type="ARBA" id="ARBA00023002"/>
    </source>
</evidence>
<proteinExistence type="inferred from homology"/>
<gene>
    <name evidence="5" type="ORF">GCM10009550_44170</name>
</gene>
<dbReference type="InterPro" id="IPR036188">
    <property type="entry name" value="FAD/NAD-bd_sf"/>
</dbReference>
<comment type="similarity">
    <text evidence="1">Belongs to the FAD-binding monooxygenase family.</text>
</comment>
<evidence type="ECO:0000256" key="1">
    <source>
        <dbReference type="ARBA" id="ARBA00010139"/>
    </source>
</evidence>
<keyword evidence="6" id="KW-1185">Reference proteome</keyword>
<dbReference type="EMBL" id="BAAAHH010000018">
    <property type="protein sequence ID" value="GAA0957177.1"/>
    <property type="molecule type" value="Genomic_DNA"/>
</dbReference>
<keyword evidence="4" id="KW-0560">Oxidoreductase</keyword>
<evidence type="ECO:0000256" key="3">
    <source>
        <dbReference type="ARBA" id="ARBA00022827"/>
    </source>
</evidence>
<dbReference type="Gene3D" id="3.50.50.60">
    <property type="entry name" value="FAD/NAD(P)-binding domain"/>
    <property type="match status" value="2"/>
</dbReference>
<organism evidence="5 6">
    <name type="scientific">Actinocorallia libanotica</name>
    <dbReference type="NCBI Taxonomy" id="46162"/>
    <lineage>
        <taxon>Bacteria</taxon>
        <taxon>Bacillati</taxon>
        <taxon>Actinomycetota</taxon>
        <taxon>Actinomycetes</taxon>
        <taxon>Streptosporangiales</taxon>
        <taxon>Thermomonosporaceae</taxon>
        <taxon>Actinocorallia</taxon>
    </lineage>
</organism>
<protein>
    <submittedName>
        <fullName evidence="5">NAD(P)/FAD-dependent oxidoreductase</fullName>
    </submittedName>
</protein>
<dbReference type="Proteomes" id="UP001500665">
    <property type="component" value="Unassembled WGS sequence"/>
</dbReference>
<dbReference type="SUPFAM" id="SSF51905">
    <property type="entry name" value="FAD/NAD(P)-binding domain"/>
    <property type="match status" value="2"/>
</dbReference>
<reference evidence="6" key="1">
    <citation type="journal article" date="2019" name="Int. J. Syst. Evol. Microbiol.">
        <title>The Global Catalogue of Microorganisms (GCM) 10K type strain sequencing project: providing services to taxonomists for standard genome sequencing and annotation.</title>
        <authorList>
            <consortium name="The Broad Institute Genomics Platform"/>
            <consortium name="The Broad Institute Genome Sequencing Center for Infectious Disease"/>
            <person name="Wu L."/>
            <person name="Ma J."/>
        </authorList>
    </citation>
    <scope>NUCLEOTIDE SEQUENCE [LARGE SCALE GENOMIC DNA]</scope>
    <source>
        <strain evidence="6">JCM 10696</strain>
    </source>
</reference>
<dbReference type="RefSeq" id="WP_344242794.1">
    <property type="nucleotide sequence ID" value="NZ_BAAAHH010000018.1"/>
</dbReference>
<evidence type="ECO:0000313" key="5">
    <source>
        <dbReference type="EMBL" id="GAA0957177.1"/>
    </source>
</evidence>
<dbReference type="InterPro" id="IPR020946">
    <property type="entry name" value="Flavin_mOase-like"/>
</dbReference>
<name>A0ABP4BY77_9ACTN</name>
<comment type="caution">
    <text evidence="5">The sequence shown here is derived from an EMBL/GenBank/DDBJ whole genome shotgun (WGS) entry which is preliminary data.</text>
</comment>